<dbReference type="Pfam" id="PF01545">
    <property type="entry name" value="Cation_efflux"/>
    <property type="match status" value="1"/>
</dbReference>
<dbReference type="InterPro" id="IPR027469">
    <property type="entry name" value="Cation_efflux_TMD_sf"/>
</dbReference>
<evidence type="ECO:0000259" key="9">
    <source>
        <dbReference type="Pfam" id="PF01545"/>
    </source>
</evidence>
<evidence type="ECO:0000256" key="4">
    <source>
        <dbReference type="ARBA" id="ARBA00022989"/>
    </source>
</evidence>
<feature type="region of interest" description="Disordered" evidence="7">
    <location>
        <begin position="105"/>
        <end position="127"/>
    </location>
</feature>
<evidence type="ECO:0000256" key="1">
    <source>
        <dbReference type="ARBA" id="ARBA00004141"/>
    </source>
</evidence>
<dbReference type="Gene3D" id="1.20.1510.10">
    <property type="entry name" value="Cation efflux protein transmembrane domain"/>
    <property type="match status" value="1"/>
</dbReference>
<feature type="transmembrane region" description="Helical" evidence="8">
    <location>
        <begin position="203"/>
        <end position="221"/>
    </location>
</feature>
<evidence type="ECO:0000256" key="6">
    <source>
        <dbReference type="SAM" id="Coils"/>
    </source>
</evidence>
<organism evidence="10 11">
    <name type="scientific">Bodo saltans</name>
    <name type="common">Flagellated protozoan</name>
    <dbReference type="NCBI Taxonomy" id="75058"/>
    <lineage>
        <taxon>Eukaryota</taxon>
        <taxon>Discoba</taxon>
        <taxon>Euglenozoa</taxon>
        <taxon>Kinetoplastea</taxon>
        <taxon>Metakinetoplastina</taxon>
        <taxon>Eubodonida</taxon>
        <taxon>Bodonidae</taxon>
        <taxon>Bodo</taxon>
    </lineage>
</organism>
<evidence type="ECO:0000256" key="8">
    <source>
        <dbReference type="SAM" id="Phobius"/>
    </source>
</evidence>
<evidence type="ECO:0000313" key="10">
    <source>
        <dbReference type="EMBL" id="CUG92045.1"/>
    </source>
</evidence>
<dbReference type="InterPro" id="IPR002524">
    <property type="entry name" value="Cation_efflux"/>
</dbReference>
<evidence type="ECO:0000256" key="5">
    <source>
        <dbReference type="ARBA" id="ARBA00023136"/>
    </source>
</evidence>
<keyword evidence="6" id="KW-0175">Coiled coil</keyword>
<evidence type="ECO:0000256" key="2">
    <source>
        <dbReference type="ARBA" id="ARBA00022448"/>
    </source>
</evidence>
<accession>A0A0S4JKL3</accession>
<dbReference type="InterPro" id="IPR058533">
    <property type="entry name" value="Cation_efflux_TM"/>
</dbReference>
<dbReference type="SUPFAM" id="SSF161111">
    <property type="entry name" value="Cation efflux protein transmembrane domain-like"/>
    <property type="match status" value="1"/>
</dbReference>
<dbReference type="EMBL" id="CYKH01001996">
    <property type="protein sequence ID" value="CUG92045.1"/>
    <property type="molecule type" value="Genomic_DNA"/>
</dbReference>
<reference evidence="11" key="1">
    <citation type="submission" date="2015-09" db="EMBL/GenBank/DDBJ databases">
        <authorList>
            <consortium name="Pathogen Informatics"/>
        </authorList>
    </citation>
    <scope>NUCLEOTIDE SEQUENCE [LARGE SCALE GENOMIC DNA]</scope>
    <source>
        <strain evidence="11">Lake Konstanz</strain>
    </source>
</reference>
<feature type="transmembrane region" description="Helical" evidence="8">
    <location>
        <begin position="160"/>
        <end position="182"/>
    </location>
</feature>
<sequence length="421" mass="46396">MSREADHNNDTNAPTITQQTGDATCSVVEMAPIPSWATPYGTFGLTAGEEWKVNVFERLRQIQDSLDAAKREKNSTLIEHYEEQVERLKIDEELFTAQRAYQNSGALPNADEDGGNGGEEGGSSGSHRRTVSIGVNFSFLLNIFLLFIKLYAAIRTGSTTILASLVDSILDLMSGAIMIIVTCIYDRSSTEMFPAGKHHFEPLGTLVFACAMFVSATNLLQEVADEVSRIDTVKFTMDVPTLIILITVIVLKSLASTWCYKFARGSATLIALAEDHRNDVVANVVALLGFIAATYITVWLDPILALLVTLFILKVWGSQILSQLHVLSGHVADTSLRNAVTMLARNHDKRVLMVDTVRAFTSGTGHVVEVDFVLPEDMPLKEAHDIGESFQYFLENTPGLNVDRAYVHLDTETDHNPHLHL</sequence>
<evidence type="ECO:0000313" key="11">
    <source>
        <dbReference type="Proteomes" id="UP000051952"/>
    </source>
</evidence>
<keyword evidence="3 8" id="KW-0812">Transmembrane</keyword>
<keyword evidence="5 8" id="KW-0472">Membrane</keyword>
<proteinExistence type="predicted"/>
<dbReference type="Proteomes" id="UP000051952">
    <property type="component" value="Unassembled WGS sequence"/>
</dbReference>
<feature type="compositionally biased region" description="Gly residues" evidence="7">
    <location>
        <begin position="115"/>
        <end position="124"/>
    </location>
</feature>
<evidence type="ECO:0000256" key="7">
    <source>
        <dbReference type="SAM" id="MobiDB-lite"/>
    </source>
</evidence>
<dbReference type="OMA" id="QKVDTCR"/>
<feature type="coiled-coil region" evidence="6">
    <location>
        <begin position="52"/>
        <end position="98"/>
    </location>
</feature>
<dbReference type="GO" id="GO:0008324">
    <property type="term" value="F:monoatomic cation transmembrane transporter activity"/>
    <property type="evidence" value="ECO:0007669"/>
    <property type="project" value="InterPro"/>
</dbReference>
<name>A0A0S4JKL3_BODSA</name>
<dbReference type="SUPFAM" id="SSF160240">
    <property type="entry name" value="Cation efflux protein cytoplasmic domain-like"/>
    <property type="match status" value="1"/>
</dbReference>
<feature type="transmembrane region" description="Helical" evidence="8">
    <location>
        <begin position="241"/>
        <end position="260"/>
    </location>
</feature>
<evidence type="ECO:0000256" key="3">
    <source>
        <dbReference type="ARBA" id="ARBA00022692"/>
    </source>
</evidence>
<dbReference type="VEuPathDB" id="TriTrypDB:BSAL_35280"/>
<dbReference type="InterPro" id="IPR050291">
    <property type="entry name" value="CDF_Transporter"/>
</dbReference>
<keyword evidence="11" id="KW-1185">Reference proteome</keyword>
<dbReference type="OrthoDB" id="278700at2759"/>
<dbReference type="NCBIfam" id="TIGR01297">
    <property type="entry name" value="CDF"/>
    <property type="match status" value="1"/>
</dbReference>
<comment type="subcellular location">
    <subcellularLocation>
        <location evidence="1">Membrane</location>
        <topology evidence="1">Multi-pass membrane protein</topology>
    </subcellularLocation>
</comment>
<feature type="domain" description="Cation efflux protein transmembrane" evidence="9">
    <location>
        <begin position="138"/>
        <end position="327"/>
    </location>
</feature>
<keyword evidence="2" id="KW-0813">Transport</keyword>
<dbReference type="InterPro" id="IPR036837">
    <property type="entry name" value="Cation_efflux_CTD_sf"/>
</dbReference>
<dbReference type="PANTHER" id="PTHR43840:SF13">
    <property type="entry name" value="CATION EFFLUX PROTEIN CYTOPLASMIC DOMAIN-CONTAINING PROTEIN"/>
    <property type="match status" value="1"/>
</dbReference>
<feature type="transmembrane region" description="Helical" evidence="8">
    <location>
        <begin position="133"/>
        <end position="154"/>
    </location>
</feature>
<dbReference type="AlphaFoldDB" id="A0A0S4JKL3"/>
<keyword evidence="4 8" id="KW-1133">Transmembrane helix</keyword>
<dbReference type="Gene3D" id="3.30.70.1350">
    <property type="entry name" value="Cation efflux protein, cytoplasmic domain"/>
    <property type="match status" value="1"/>
</dbReference>
<feature type="transmembrane region" description="Helical" evidence="8">
    <location>
        <begin position="280"/>
        <end position="297"/>
    </location>
</feature>
<gene>
    <name evidence="10" type="ORF">BSAL_35280</name>
</gene>
<dbReference type="PANTHER" id="PTHR43840">
    <property type="entry name" value="MITOCHONDRIAL METAL TRANSPORTER 1-RELATED"/>
    <property type="match status" value="1"/>
</dbReference>
<dbReference type="GO" id="GO:0016020">
    <property type="term" value="C:membrane"/>
    <property type="evidence" value="ECO:0007669"/>
    <property type="project" value="UniProtKB-SubCell"/>
</dbReference>
<protein>
    <submittedName>
        <fullName evidence="10">Cation transporter, putative</fullName>
    </submittedName>
</protein>